<name>A0A4R1RV32_HYDET</name>
<proteinExistence type="predicted"/>
<evidence type="ECO:0000256" key="1">
    <source>
        <dbReference type="ARBA" id="ARBA00022676"/>
    </source>
</evidence>
<accession>A0A4R1RV32</accession>
<dbReference type="Pfam" id="PF13692">
    <property type="entry name" value="Glyco_trans_1_4"/>
    <property type="match status" value="1"/>
</dbReference>
<dbReference type="EMBL" id="SLUN01000011">
    <property type="protein sequence ID" value="TCL69960.1"/>
    <property type="molecule type" value="Genomic_DNA"/>
</dbReference>
<keyword evidence="4" id="KW-1185">Reference proteome</keyword>
<keyword evidence="2 3" id="KW-0808">Transferase</keyword>
<dbReference type="RefSeq" id="WP_132014283.1">
    <property type="nucleotide sequence ID" value="NZ_SLUN01000011.1"/>
</dbReference>
<keyword evidence="1" id="KW-0328">Glycosyltransferase</keyword>
<evidence type="ECO:0000313" key="4">
    <source>
        <dbReference type="Proteomes" id="UP000295008"/>
    </source>
</evidence>
<dbReference type="Gene3D" id="3.40.50.2000">
    <property type="entry name" value="Glycogen Phosphorylase B"/>
    <property type="match status" value="1"/>
</dbReference>
<dbReference type="Proteomes" id="UP000295008">
    <property type="component" value="Unassembled WGS sequence"/>
</dbReference>
<dbReference type="AlphaFoldDB" id="A0A4R1RV32"/>
<gene>
    <name evidence="3" type="ORF">EDC14_101182</name>
</gene>
<evidence type="ECO:0000256" key="2">
    <source>
        <dbReference type="ARBA" id="ARBA00022679"/>
    </source>
</evidence>
<dbReference type="PANTHER" id="PTHR12526">
    <property type="entry name" value="GLYCOSYLTRANSFERASE"/>
    <property type="match status" value="1"/>
</dbReference>
<sequence length="335" mass="38681">MLNILCIVQTPVPSTEISIIRPFTYLQNEKAISWQLVKENGFSANMLQQVDVAVFHRNCHPNGLRVLNAVKTARIPVIYEIDDNFFDLPEELPIGQYMRNPYIMKTIEQFLQTANVVKVGSPELIPLISKYNRKTLYQPYAVDLNIIDSLPKPKNPHFTIGYAGTIHHNQDFRFIINPIQRLAKEYPHIHWDFIGCLPEGLKKLANVNFTPFIPNYTAFLQDLYKRNWQIALCPLLDLPHNRCKTDNKLREYGACQIAGVYSNIPPYSTNVQPDKTGILAANAEQEWYEAIKNLIHNDQLRSKIAVQARQWVETQRSLPVVAKEWIKLFELVLTK</sequence>
<dbReference type="SUPFAM" id="SSF53756">
    <property type="entry name" value="UDP-Glycosyltransferase/glycogen phosphorylase"/>
    <property type="match status" value="1"/>
</dbReference>
<dbReference type="PANTHER" id="PTHR12526:SF629">
    <property type="entry name" value="TEICHURONIC ACID BIOSYNTHESIS GLYCOSYLTRANSFERASE TUAH-RELATED"/>
    <property type="match status" value="1"/>
</dbReference>
<dbReference type="OrthoDB" id="9815351at2"/>
<comment type="caution">
    <text evidence="3">The sequence shown here is derived from an EMBL/GenBank/DDBJ whole genome shotgun (WGS) entry which is preliminary data.</text>
</comment>
<protein>
    <submittedName>
        <fullName evidence="3">Glycosyltransferase involved in cell wall biosynthesis</fullName>
    </submittedName>
</protein>
<reference evidence="3 4" key="1">
    <citation type="submission" date="2019-03" db="EMBL/GenBank/DDBJ databases">
        <title>Genomic Encyclopedia of Type Strains, Phase IV (KMG-IV): sequencing the most valuable type-strain genomes for metagenomic binning, comparative biology and taxonomic classification.</title>
        <authorList>
            <person name="Goeker M."/>
        </authorList>
    </citation>
    <scope>NUCLEOTIDE SEQUENCE [LARGE SCALE GENOMIC DNA]</scope>
    <source>
        <strain evidence="3 4">LX-B</strain>
    </source>
</reference>
<dbReference type="GO" id="GO:0016757">
    <property type="term" value="F:glycosyltransferase activity"/>
    <property type="evidence" value="ECO:0007669"/>
    <property type="project" value="UniProtKB-KW"/>
</dbReference>
<organism evidence="3 4">
    <name type="scientific">Hydrogenispora ethanolica</name>
    <dbReference type="NCBI Taxonomy" id="1082276"/>
    <lineage>
        <taxon>Bacteria</taxon>
        <taxon>Bacillati</taxon>
        <taxon>Bacillota</taxon>
        <taxon>Hydrogenispora</taxon>
    </lineage>
</organism>
<evidence type="ECO:0000313" key="3">
    <source>
        <dbReference type="EMBL" id="TCL69960.1"/>
    </source>
</evidence>